<evidence type="ECO:0000256" key="1">
    <source>
        <dbReference type="SAM" id="Phobius"/>
    </source>
</evidence>
<accession>A0A9R1VSE4</accession>
<organism evidence="2 3">
    <name type="scientific">Lactuca sativa</name>
    <name type="common">Garden lettuce</name>
    <dbReference type="NCBI Taxonomy" id="4236"/>
    <lineage>
        <taxon>Eukaryota</taxon>
        <taxon>Viridiplantae</taxon>
        <taxon>Streptophyta</taxon>
        <taxon>Embryophyta</taxon>
        <taxon>Tracheophyta</taxon>
        <taxon>Spermatophyta</taxon>
        <taxon>Magnoliopsida</taxon>
        <taxon>eudicotyledons</taxon>
        <taxon>Gunneridae</taxon>
        <taxon>Pentapetalae</taxon>
        <taxon>asterids</taxon>
        <taxon>campanulids</taxon>
        <taxon>Asterales</taxon>
        <taxon>Asteraceae</taxon>
        <taxon>Cichorioideae</taxon>
        <taxon>Cichorieae</taxon>
        <taxon>Lactucinae</taxon>
        <taxon>Lactuca</taxon>
    </lineage>
</organism>
<dbReference type="Proteomes" id="UP000235145">
    <property type="component" value="Unassembled WGS sequence"/>
</dbReference>
<evidence type="ECO:0000313" key="2">
    <source>
        <dbReference type="EMBL" id="KAJ0209741.1"/>
    </source>
</evidence>
<keyword evidence="1" id="KW-1133">Transmembrane helix</keyword>
<evidence type="ECO:0000313" key="3">
    <source>
        <dbReference type="Proteomes" id="UP000235145"/>
    </source>
</evidence>
<gene>
    <name evidence="2" type="ORF">LSAT_V11C400183630</name>
</gene>
<protein>
    <submittedName>
        <fullName evidence="2">Uncharacterized protein</fullName>
    </submittedName>
</protein>
<keyword evidence="1" id="KW-0812">Transmembrane</keyword>
<comment type="caution">
    <text evidence="2">The sequence shown here is derived from an EMBL/GenBank/DDBJ whole genome shotgun (WGS) entry which is preliminary data.</text>
</comment>
<keyword evidence="3" id="KW-1185">Reference proteome</keyword>
<dbReference type="EMBL" id="NBSK02000004">
    <property type="protein sequence ID" value="KAJ0209741.1"/>
    <property type="molecule type" value="Genomic_DNA"/>
</dbReference>
<keyword evidence="1" id="KW-0472">Membrane</keyword>
<dbReference type="PANTHER" id="PTHR33248">
    <property type="entry name" value="ZINC ION-BINDING PROTEIN"/>
    <property type="match status" value="1"/>
</dbReference>
<dbReference type="AlphaFoldDB" id="A0A9R1VSE4"/>
<sequence length="147" mass="17279">MEHPYIQSFPSLEQRSSISSSINPPIQIGNFRDSDDLKTCGCEKPAKERTSWKYHNPRRRFWNCRNSLVDSKENFAKLISFRKKVVELELLLSKEKLVVDKLEKKVTKEKEVVMILNYKLETSMQQNSMLKVLVVMILLIVALWCFK</sequence>
<name>A0A9R1VSE4_LACSA</name>
<reference evidence="2 3" key="1">
    <citation type="journal article" date="2017" name="Nat. Commun.">
        <title>Genome assembly with in vitro proximity ligation data and whole-genome triplication in lettuce.</title>
        <authorList>
            <person name="Reyes-Chin-Wo S."/>
            <person name="Wang Z."/>
            <person name="Yang X."/>
            <person name="Kozik A."/>
            <person name="Arikit S."/>
            <person name="Song C."/>
            <person name="Xia L."/>
            <person name="Froenicke L."/>
            <person name="Lavelle D.O."/>
            <person name="Truco M.J."/>
            <person name="Xia R."/>
            <person name="Zhu S."/>
            <person name="Xu C."/>
            <person name="Xu H."/>
            <person name="Xu X."/>
            <person name="Cox K."/>
            <person name="Korf I."/>
            <person name="Meyers B.C."/>
            <person name="Michelmore R.W."/>
        </authorList>
    </citation>
    <scope>NUCLEOTIDE SEQUENCE [LARGE SCALE GENOMIC DNA]</scope>
    <source>
        <strain evidence="3">cv. Salinas</strain>
        <tissue evidence="2">Seedlings</tissue>
    </source>
</reference>
<feature type="transmembrane region" description="Helical" evidence="1">
    <location>
        <begin position="128"/>
        <end position="146"/>
    </location>
</feature>
<proteinExistence type="predicted"/>